<dbReference type="PANTHER" id="PTHR23288:SF12">
    <property type="entry name" value="RNA POLYMERASE II ELONGATION FACTOR ELL2 ISOFORM X1"/>
    <property type="match status" value="1"/>
</dbReference>
<dbReference type="OrthoDB" id="6284217at2759"/>
<dbReference type="GeneID" id="108712872"/>
<organism evidence="9 10">
    <name type="scientific">Xenopus laevis</name>
    <name type="common">African clawed frog</name>
    <dbReference type="NCBI Taxonomy" id="8355"/>
    <lineage>
        <taxon>Eukaryota</taxon>
        <taxon>Metazoa</taxon>
        <taxon>Chordata</taxon>
        <taxon>Craniata</taxon>
        <taxon>Vertebrata</taxon>
        <taxon>Euteleostomi</taxon>
        <taxon>Amphibia</taxon>
        <taxon>Batrachia</taxon>
        <taxon>Anura</taxon>
        <taxon>Pipoidea</taxon>
        <taxon>Pipidae</taxon>
        <taxon>Xenopodinae</taxon>
        <taxon>Xenopus</taxon>
        <taxon>Xenopus</taxon>
    </lineage>
</organism>
<dbReference type="AGR" id="Xenbase:XB-GENE-17340273"/>
<dbReference type="CTD" id="108712872"/>
<dbReference type="InterPro" id="IPR010844">
    <property type="entry name" value="Occludin_ELL"/>
</dbReference>
<evidence type="ECO:0000256" key="6">
    <source>
        <dbReference type="PROSITE-ProRule" id="PRU01324"/>
    </source>
</evidence>
<evidence type="ECO:0000256" key="2">
    <source>
        <dbReference type="ARBA" id="ARBA00009171"/>
    </source>
</evidence>
<dbReference type="SUPFAM" id="SSF144292">
    <property type="entry name" value="occludin/ELL-like"/>
    <property type="match status" value="1"/>
</dbReference>
<evidence type="ECO:0000313" key="10">
    <source>
        <dbReference type="RefSeq" id="XP_018110844.1"/>
    </source>
</evidence>
<dbReference type="GO" id="GO:0042795">
    <property type="term" value="P:snRNA transcription by RNA polymerase II"/>
    <property type="evidence" value="ECO:0000318"/>
    <property type="project" value="GO_Central"/>
</dbReference>
<dbReference type="GO" id="GO:0006368">
    <property type="term" value="P:transcription elongation by RNA polymerase II"/>
    <property type="evidence" value="ECO:0007669"/>
    <property type="project" value="InterPro"/>
</dbReference>
<dbReference type="PANTHER" id="PTHR23288">
    <property type="entry name" value="OCCLUDIN AND RNA POLYMERASE II ELONGATION FACTOR ELL"/>
    <property type="match status" value="1"/>
</dbReference>
<dbReference type="Gene3D" id="6.10.140.340">
    <property type="match status" value="1"/>
</dbReference>
<feature type="domain" description="OCEL" evidence="8">
    <location>
        <begin position="497"/>
        <end position="607"/>
    </location>
</feature>
<dbReference type="Pfam" id="PF07303">
    <property type="entry name" value="Occludin_ELL"/>
    <property type="match status" value="1"/>
</dbReference>
<dbReference type="InterPro" id="IPR031176">
    <property type="entry name" value="ELL/occludin"/>
</dbReference>
<evidence type="ECO:0000256" key="5">
    <source>
        <dbReference type="ARBA" id="ARBA00023242"/>
    </source>
</evidence>
<keyword evidence="3" id="KW-0805">Transcription regulation</keyword>
<feature type="compositionally biased region" description="Acidic residues" evidence="7">
    <location>
        <begin position="457"/>
        <end position="466"/>
    </location>
</feature>
<comment type="similarity">
    <text evidence="2 6">Belongs to the ELL/occludin family.</text>
</comment>
<dbReference type="AlphaFoldDB" id="A0A1L8GSQ4"/>
<dbReference type="PROSITE" id="PS51980">
    <property type="entry name" value="OCEL"/>
    <property type="match status" value="1"/>
</dbReference>
<evidence type="ECO:0000256" key="4">
    <source>
        <dbReference type="ARBA" id="ARBA00023163"/>
    </source>
</evidence>
<dbReference type="Pfam" id="PF10390">
    <property type="entry name" value="ELL"/>
    <property type="match status" value="1"/>
</dbReference>
<feature type="region of interest" description="Disordered" evidence="7">
    <location>
        <begin position="396"/>
        <end position="466"/>
    </location>
</feature>
<keyword evidence="9" id="KW-1185">Reference proteome</keyword>
<feature type="compositionally biased region" description="Polar residues" evidence="7">
    <location>
        <begin position="310"/>
        <end position="328"/>
    </location>
</feature>
<keyword evidence="10" id="KW-0251">Elongation factor</keyword>
<dbReference type="Xenbase" id="XB-GENE-17340273">
    <property type="gene designation" value="ell3.S"/>
</dbReference>
<dbReference type="SUPFAM" id="SSF46785">
    <property type="entry name" value="Winged helix' DNA-binding domain"/>
    <property type="match status" value="1"/>
</dbReference>
<dbReference type="InterPro" id="IPR019464">
    <property type="entry name" value="ELL_N"/>
</dbReference>
<reference evidence="10" key="2">
    <citation type="submission" date="2025-08" db="UniProtKB">
        <authorList>
            <consortium name="RefSeq"/>
        </authorList>
    </citation>
    <scope>IDENTIFICATION</scope>
    <source>
        <strain evidence="10">J_2021</strain>
        <tissue evidence="10">Erythrocytes</tissue>
    </source>
</reference>
<evidence type="ECO:0000259" key="8">
    <source>
        <dbReference type="PROSITE" id="PS51980"/>
    </source>
</evidence>
<dbReference type="GO" id="GO:0003746">
    <property type="term" value="F:translation elongation factor activity"/>
    <property type="evidence" value="ECO:0007669"/>
    <property type="project" value="UniProtKB-KW"/>
</dbReference>
<evidence type="ECO:0000313" key="11">
    <source>
        <dbReference type="Xenbase" id="XB-GENE-17340273"/>
    </source>
</evidence>
<protein>
    <submittedName>
        <fullName evidence="10">RNA polymerase II elongation factor ELL</fullName>
    </submittedName>
</protein>
<sequence>MSRAGDELLGTLPYRTEARRSPRVNLFHLKLTDSALRCLRDFQRGQGSGPSSLQPVITFQGNQGYIKIPSPSPGCEDRVRIFAFYLSRESKDKPQSSFECIRQGTSWSGEKQLSCIGRIQDKITVCATDESYQLTRDRVSQVEKETSSRTAIEIKLEASHQNKYVKIPAKKNMEGSKEESQCSRRPPVFLTPAAKKCNRVGVENRPLQEWVVHLLALKPYKKQDIIPRLEKAGENHREQKDLLATLDLVGQVNPKDGSYSLKEEFYTQVQTDWVGYSPEERQHIESTLSRKHLNISESQNIPTEMPAPPQRTQHGPPSSYSSARGQYSESKRPPAAGTTDNGSCKKMKTSHLDSRQRRSNSPPVLNSNSRHKSSSETCAGLCSVPENQGVYSLHTHKNQSNHQSVPKSQHRESHKEKTPCEAQDSGKAKPQGATSLCSQGHKKTEWNKQEKKQKDSSEEEEEDDDWEEGALQLERCLCSPEENPPQAEPASPADGILDYCKKYGPITSADQRQVYEKDFTADYTEYLELHAKISQVLDHFVRLGSKMKKLQKGTVEHKVAGKKILAEYKKFKVTYPGYREEKAKCEYLHHKLSHIKERILEYEKSPPT</sequence>
<dbReference type="PaxDb" id="8355-A0A1L8GSQ4"/>
<dbReference type="GO" id="GO:0032968">
    <property type="term" value="P:positive regulation of transcription elongation by RNA polymerase II"/>
    <property type="evidence" value="ECO:0000318"/>
    <property type="project" value="GO_Central"/>
</dbReference>
<comment type="subcellular location">
    <subcellularLocation>
        <location evidence="1">Nucleus</location>
    </subcellularLocation>
</comment>
<feature type="region of interest" description="Disordered" evidence="7">
    <location>
        <begin position="300"/>
        <end position="380"/>
    </location>
</feature>
<proteinExistence type="inferred from homology"/>
<gene>
    <name evidence="10 11" type="primary">ell3.S</name>
</gene>
<dbReference type="InterPro" id="IPR042065">
    <property type="entry name" value="E3_ELL-like"/>
</dbReference>
<keyword evidence="10" id="KW-0648">Protein biosynthesis</keyword>
<keyword evidence="5" id="KW-0539">Nucleus</keyword>
<dbReference type="Proteomes" id="UP000186698">
    <property type="component" value="Chromosome 3S"/>
</dbReference>
<evidence type="ECO:0000256" key="3">
    <source>
        <dbReference type="ARBA" id="ARBA00023015"/>
    </source>
</evidence>
<dbReference type="GO" id="GO:0000987">
    <property type="term" value="F:cis-regulatory region sequence-specific DNA binding"/>
    <property type="evidence" value="ECO:0000318"/>
    <property type="project" value="GO_Central"/>
</dbReference>
<dbReference type="Bgee" id="108712872">
    <property type="expression patterns" value="Expressed in pancreas and 8 other cell types or tissues"/>
</dbReference>
<dbReference type="KEGG" id="xla:108712872"/>
<dbReference type="RefSeq" id="XP_018110844.1">
    <property type="nucleotide sequence ID" value="XM_018255355.2"/>
</dbReference>
<accession>A0A1L8GSQ4</accession>
<evidence type="ECO:0000313" key="9">
    <source>
        <dbReference type="Proteomes" id="UP000186698"/>
    </source>
</evidence>
<dbReference type="STRING" id="8355.A0A1L8GSQ4"/>
<name>A0A1L8GSQ4_XENLA</name>
<reference evidence="9" key="1">
    <citation type="submission" date="2024-06" db="UniProtKB">
        <authorList>
            <consortium name="RefSeq"/>
        </authorList>
    </citation>
    <scope>NUCLEOTIDE SEQUENCE [LARGE SCALE GENOMIC DNA]</scope>
    <source>
        <strain evidence="9">J_2021</strain>
    </source>
</reference>
<dbReference type="InterPro" id="IPR036390">
    <property type="entry name" value="WH_DNA-bd_sf"/>
</dbReference>
<feature type="compositionally biased region" description="Basic and acidic residues" evidence="7">
    <location>
        <begin position="442"/>
        <end position="456"/>
    </location>
</feature>
<feature type="compositionally biased region" description="Polar residues" evidence="7">
    <location>
        <begin position="359"/>
        <end position="368"/>
    </location>
</feature>
<dbReference type="Gene3D" id="1.10.10.2670">
    <property type="entry name" value="E3 ubiquitin-protein ligase"/>
    <property type="match status" value="1"/>
</dbReference>
<dbReference type="GO" id="GO:0008023">
    <property type="term" value="C:transcription elongation factor complex"/>
    <property type="evidence" value="ECO:0000318"/>
    <property type="project" value="GO_Central"/>
</dbReference>
<feature type="compositionally biased region" description="Basic and acidic residues" evidence="7">
    <location>
        <begin position="409"/>
        <end position="427"/>
    </location>
</feature>
<evidence type="ECO:0000256" key="7">
    <source>
        <dbReference type="SAM" id="MobiDB-lite"/>
    </source>
</evidence>
<keyword evidence="4" id="KW-0804">Transcription</keyword>
<evidence type="ECO:0000256" key="1">
    <source>
        <dbReference type="ARBA" id="ARBA00004123"/>
    </source>
</evidence>